<feature type="compositionally biased region" description="Basic and acidic residues" evidence="1">
    <location>
        <begin position="201"/>
        <end position="225"/>
    </location>
</feature>
<dbReference type="InterPro" id="IPR035969">
    <property type="entry name" value="Rab-GAP_TBC_sf"/>
</dbReference>
<dbReference type="SMART" id="SM00164">
    <property type="entry name" value="TBC"/>
    <property type="match status" value="1"/>
</dbReference>
<proteinExistence type="predicted"/>
<gene>
    <name evidence="3" type="ORF">DASC09_060900</name>
</gene>
<dbReference type="AlphaFoldDB" id="A0AAV5QWB8"/>
<feature type="region of interest" description="Disordered" evidence="1">
    <location>
        <begin position="369"/>
        <end position="388"/>
    </location>
</feature>
<comment type="caution">
    <text evidence="3">The sequence shown here is derived from an EMBL/GenBank/DDBJ whole genome shotgun (WGS) entry which is preliminary data.</text>
</comment>
<accession>A0AAV5QWB8</accession>
<feature type="compositionally biased region" description="Polar residues" evidence="1">
    <location>
        <begin position="1"/>
        <end position="18"/>
    </location>
</feature>
<keyword evidence="4" id="KW-1185">Reference proteome</keyword>
<feature type="region of interest" description="Disordered" evidence="1">
    <location>
        <begin position="1"/>
        <end position="128"/>
    </location>
</feature>
<evidence type="ECO:0000256" key="1">
    <source>
        <dbReference type="SAM" id="MobiDB-lite"/>
    </source>
</evidence>
<evidence type="ECO:0000313" key="4">
    <source>
        <dbReference type="Proteomes" id="UP001360560"/>
    </source>
</evidence>
<reference evidence="3 4" key="1">
    <citation type="journal article" date="2023" name="Elife">
        <title>Identification of key yeast species and microbe-microbe interactions impacting larval growth of Drosophila in the wild.</title>
        <authorList>
            <person name="Mure A."/>
            <person name="Sugiura Y."/>
            <person name="Maeda R."/>
            <person name="Honda K."/>
            <person name="Sakurai N."/>
            <person name="Takahashi Y."/>
            <person name="Watada M."/>
            <person name="Katoh T."/>
            <person name="Gotoh A."/>
            <person name="Gotoh Y."/>
            <person name="Taniguchi I."/>
            <person name="Nakamura K."/>
            <person name="Hayashi T."/>
            <person name="Katayama T."/>
            <person name="Uemura T."/>
            <person name="Hattori Y."/>
        </authorList>
    </citation>
    <scope>NUCLEOTIDE SEQUENCE [LARGE SCALE GENOMIC DNA]</scope>
    <source>
        <strain evidence="3 4">SC-9</strain>
    </source>
</reference>
<feature type="compositionally biased region" description="Low complexity" evidence="1">
    <location>
        <begin position="859"/>
        <end position="868"/>
    </location>
</feature>
<protein>
    <submittedName>
        <fullName evidence="3">Oca5 protein</fullName>
    </submittedName>
</protein>
<feature type="compositionally biased region" description="Basic and acidic residues" evidence="1">
    <location>
        <begin position="497"/>
        <end position="507"/>
    </location>
</feature>
<evidence type="ECO:0000259" key="2">
    <source>
        <dbReference type="SMART" id="SM00164"/>
    </source>
</evidence>
<organism evidence="3 4">
    <name type="scientific">Saccharomycopsis crataegensis</name>
    <dbReference type="NCBI Taxonomy" id="43959"/>
    <lineage>
        <taxon>Eukaryota</taxon>
        <taxon>Fungi</taxon>
        <taxon>Dikarya</taxon>
        <taxon>Ascomycota</taxon>
        <taxon>Saccharomycotina</taxon>
        <taxon>Saccharomycetes</taxon>
        <taxon>Saccharomycopsidaceae</taxon>
        <taxon>Saccharomycopsis</taxon>
    </lineage>
</organism>
<feature type="domain" description="Rab-GAP TBC" evidence="2">
    <location>
        <begin position="157"/>
        <end position="635"/>
    </location>
</feature>
<dbReference type="PANTHER" id="PTHR36812:SF9">
    <property type="entry name" value="MYB-LIKE PROTEIN X ISOFORM X1"/>
    <property type="match status" value="1"/>
</dbReference>
<dbReference type="RefSeq" id="XP_064855746.1">
    <property type="nucleotide sequence ID" value="XM_064999674.1"/>
</dbReference>
<dbReference type="SUPFAM" id="SSF47923">
    <property type="entry name" value="Ypt/Rab-GAP domain of gyp1p"/>
    <property type="match status" value="1"/>
</dbReference>
<feature type="region of interest" description="Disordered" evidence="1">
    <location>
        <begin position="494"/>
        <end position="523"/>
    </location>
</feature>
<dbReference type="Proteomes" id="UP001360560">
    <property type="component" value="Unassembled WGS sequence"/>
</dbReference>
<feature type="region of interest" description="Disordered" evidence="1">
    <location>
        <begin position="894"/>
        <end position="918"/>
    </location>
</feature>
<evidence type="ECO:0000313" key="3">
    <source>
        <dbReference type="EMBL" id="GMM38751.1"/>
    </source>
</evidence>
<sequence>MIQITTKVSASGDITSQNDHNRACFRQVHREQQKHANNSPKIISSLDHSNSLYEAPVEGRKCEEGRGENIEEDRGGDRGEEDREKERGEEDREKEREEDRGEDKEENIEKDRGEDKTEDEKDEALEDEDHSKVLSLIKLCCEYIKTENVEALALIARQKGVPPFLRYRIWPMLLKKHSFVVDPYINPNFDEFEEEEEEEEAKEKVNDENKEEDANRGDNNDENTSKRNIKAKPNQRNIPIKQIRSDLKRYYRKNIHQNSGANVLNGSNNSSYTKSDPYHQLSLIEKRIFKTLEYSIVKFLRKWGSIFKYESGLAWIALGLAEWYPPLLNNKHYTEYNDGSKYVLLGKDMCLAKFEKIHKGKGISKIVDTNSNPAKSRSNSDISLLNSTNPNNVAKEVEDSSDTNSTTSTFVFDQEKIYFDDCNLSDTSCIVDVYDECNIHYDNFLTKNEDLKEFDKEMKLLDDSIPLKYKLSFPEIFERLVLVILHAPEPSEEELNEIEKSMKKTDLESSESLSASSPPPDSKHKFISESIISLPVKGASIDERVSFFLYLLRKVLDELSSFFKEEGVLTSSYNLVNNGDEWLLWWIKWCGAKTFNKMDRGRLWDLVLGWRPFPLLKDSAKINLENVVKQISETDQGLIEQLGGDIYWNAVAKTQDHELIKTVKSLLVLESTNEATSDIAEESTGNYVLSSLIPSAVREKKFSYSCIDPHIEILFIYLAFLKSHENLIFELDQAEIRQFLNNGLMTTNFSNRFAKKKASKSLKSQHKSYVAYGDLNPKNEAAGMVGKHTSSSTDNGSVKSPEALSSPVNNLNLFKSPIASPQPNVIQMSVNRLRRTSFLSDYHSYPPNSLTPEPSPKLDNIINNTDNDSSQQNYDHSAFVLPPPTLSLITINSETNTSKSRSNSTSTTSTTNLSPLMTPMSSTISAKLGDKKDKSLPLVIDKNNDDIEDVILRSANFWKDWLMEEIKFEKEPEK</sequence>
<feature type="region of interest" description="Disordered" evidence="1">
    <location>
        <begin position="842"/>
        <end position="873"/>
    </location>
</feature>
<feature type="region of interest" description="Disordered" evidence="1">
    <location>
        <begin position="192"/>
        <end position="235"/>
    </location>
</feature>
<feature type="compositionally biased region" description="Low complexity" evidence="1">
    <location>
        <begin position="894"/>
        <end position="912"/>
    </location>
</feature>
<name>A0AAV5QWB8_9ASCO</name>
<feature type="region of interest" description="Disordered" evidence="1">
    <location>
        <begin position="781"/>
        <end position="804"/>
    </location>
</feature>
<feature type="compositionally biased region" description="Polar residues" evidence="1">
    <location>
        <begin position="788"/>
        <end position="798"/>
    </location>
</feature>
<dbReference type="EMBL" id="BTFZ01000020">
    <property type="protein sequence ID" value="GMM38751.1"/>
    <property type="molecule type" value="Genomic_DNA"/>
</dbReference>
<feature type="compositionally biased region" description="Polar residues" evidence="1">
    <location>
        <begin position="35"/>
        <end position="52"/>
    </location>
</feature>
<feature type="compositionally biased region" description="Basic and acidic residues" evidence="1">
    <location>
        <begin position="57"/>
        <end position="119"/>
    </location>
</feature>
<dbReference type="GeneID" id="90076739"/>
<dbReference type="PANTHER" id="PTHR36812">
    <property type="entry name" value="NEUROFILAMENT TRIPLET M PROTEIN-LIKE PROTEIN"/>
    <property type="match status" value="1"/>
</dbReference>
<dbReference type="InterPro" id="IPR000195">
    <property type="entry name" value="Rab-GAP-TBC_dom"/>
</dbReference>